<dbReference type="PANTHER" id="PTHR35525">
    <property type="entry name" value="BLL6575 PROTEIN"/>
    <property type="match status" value="1"/>
</dbReference>
<dbReference type="Proteomes" id="UP000460221">
    <property type="component" value="Unassembled WGS sequence"/>
</dbReference>
<reference evidence="3 4" key="1">
    <citation type="submission" date="2019-11" db="EMBL/GenBank/DDBJ databases">
        <authorList>
            <person name="Jiang L.-Q."/>
        </authorList>
    </citation>
    <scope>NUCLEOTIDE SEQUENCE [LARGE SCALE GENOMIC DNA]</scope>
    <source>
        <strain evidence="3 4">YIM 132087</strain>
    </source>
</reference>
<evidence type="ECO:0000313" key="4">
    <source>
        <dbReference type="Proteomes" id="UP000460221"/>
    </source>
</evidence>
<dbReference type="PANTHER" id="PTHR35525:SF3">
    <property type="entry name" value="BLL6575 PROTEIN"/>
    <property type="match status" value="1"/>
</dbReference>
<evidence type="ECO:0000256" key="1">
    <source>
        <dbReference type="SAM" id="MobiDB-lite"/>
    </source>
</evidence>
<dbReference type="InterPro" id="IPR021005">
    <property type="entry name" value="Znf_CGNR"/>
</dbReference>
<comment type="caution">
    <text evidence="3">The sequence shown here is derived from an EMBL/GenBank/DDBJ whole genome shotgun (WGS) entry which is preliminary data.</text>
</comment>
<protein>
    <recommendedName>
        <fullName evidence="2">Zinc finger CGNR domain-containing protein</fullName>
    </recommendedName>
</protein>
<name>A0A7K1FRJ9_9ACTN</name>
<dbReference type="Pfam" id="PF11706">
    <property type="entry name" value="zf-CGNR"/>
    <property type="match status" value="1"/>
</dbReference>
<sequence length="117" mass="12607">MVTTAVRDSAYVRTAEGGWALDGGGDPLRLPLHRIALLADRFLADPGPAAVGRCPGEGCGWLFLHQGGRRRWCIMAVCGNRAKSRRRSDRRGLVRENPFGLVGPAAGPQVEQDDGDQ</sequence>
<gene>
    <name evidence="3" type="ORF">GIS00_22780</name>
</gene>
<dbReference type="AlphaFoldDB" id="A0A7K1FRJ9"/>
<proteinExistence type="predicted"/>
<dbReference type="Gene3D" id="1.10.3300.10">
    <property type="entry name" value="Jann2411-like domain"/>
    <property type="match status" value="1"/>
</dbReference>
<dbReference type="InterPro" id="IPR023286">
    <property type="entry name" value="ABATE_dom_sf"/>
</dbReference>
<feature type="domain" description="Zinc finger CGNR" evidence="2">
    <location>
        <begin position="51"/>
        <end position="91"/>
    </location>
</feature>
<evidence type="ECO:0000259" key="2">
    <source>
        <dbReference type="Pfam" id="PF11706"/>
    </source>
</evidence>
<dbReference type="EMBL" id="WLYK01000011">
    <property type="protein sequence ID" value="MTD16765.1"/>
    <property type="molecule type" value="Genomic_DNA"/>
</dbReference>
<organism evidence="3 4">
    <name type="scientific">Nakamurella alba</name>
    <dbReference type="NCBI Taxonomy" id="2665158"/>
    <lineage>
        <taxon>Bacteria</taxon>
        <taxon>Bacillati</taxon>
        <taxon>Actinomycetota</taxon>
        <taxon>Actinomycetes</taxon>
        <taxon>Nakamurellales</taxon>
        <taxon>Nakamurellaceae</taxon>
        <taxon>Nakamurella</taxon>
    </lineage>
</organism>
<dbReference type="SUPFAM" id="SSF160904">
    <property type="entry name" value="Jann2411-like"/>
    <property type="match status" value="1"/>
</dbReference>
<keyword evidence="4" id="KW-1185">Reference proteome</keyword>
<dbReference type="InterPro" id="IPR010852">
    <property type="entry name" value="ABATE"/>
</dbReference>
<dbReference type="RefSeq" id="WP_154770869.1">
    <property type="nucleotide sequence ID" value="NZ_WLYK01000011.1"/>
</dbReference>
<evidence type="ECO:0000313" key="3">
    <source>
        <dbReference type="EMBL" id="MTD16765.1"/>
    </source>
</evidence>
<feature type="region of interest" description="Disordered" evidence="1">
    <location>
        <begin position="83"/>
        <end position="117"/>
    </location>
</feature>
<accession>A0A7K1FRJ9</accession>